<name>V2V5E6_9GAMM</name>
<feature type="transmembrane region" description="Helical" evidence="1">
    <location>
        <begin position="120"/>
        <end position="138"/>
    </location>
</feature>
<evidence type="ECO:0000313" key="3">
    <source>
        <dbReference type="Proteomes" id="UP000017404"/>
    </source>
</evidence>
<evidence type="ECO:0000256" key="1">
    <source>
        <dbReference type="SAM" id="Phobius"/>
    </source>
</evidence>
<keyword evidence="3" id="KW-1185">Reference proteome</keyword>
<sequence>MENNLDLTFSSDHIKNGSPLPMKVNVPKTIYLIAFFLFFMMGGYIRAIQHHLIAEFASQSFAEAVVLFIIMLSIALLIAIAFLNRTALIIGAVIMGLMSLFLVSGLVSAIYMGIANMPMIIGSFIMIALFSYCAWYCGRKRTLDLANMHAAYKKHHAMVKQVQKSFHQR</sequence>
<feature type="transmembrane region" description="Helical" evidence="1">
    <location>
        <begin position="61"/>
        <end position="83"/>
    </location>
</feature>
<dbReference type="AlphaFoldDB" id="V2V5E6"/>
<gene>
    <name evidence="2" type="ORF">F990_01343</name>
</gene>
<feature type="transmembrane region" description="Helical" evidence="1">
    <location>
        <begin position="30"/>
        <end position="49"/>
    </location>
</feature>
<dbReference type="RefSeq" id="WP_018677440.1">
    <property type="nucleotide sequence ID" value="NZ_AYEV01000011.1"/>
</dbReference>
<organism evidence="2 3">
    <name type="scientific">Acinetobacter tjernbergiae DSM 14971 = CIP 107465</name>
    <dbReference type="NCBI Taxonomy" id="1120928"/>
    <lineage>
        <taxon>Bacteria</taxon>
        <taxon>Pseudomonadati</taxon>
        <taxon>Pseudomonadota</taxon>
        <taxon>Gammaproteobacteria</taxon>
        <taxon>Moraxellales</taxon>
        <taxon>Moraxellaceae</taxon>
        <taxon>Acinetobacter</taxon>
    </lineage>
</organism>
<dbReference type="Proteomes" id="UP000017404">
    <property type="component" value="Unassembled WGS sequence"/>
</dbReference>
<reference evidence="2 3" key="1">
    <citation type="submission" date="2013-10" db="EMBL/GenBank/DDBJ databases">
        <title>The Genome Sequence of Acinetobacter tjernbergiae CIP107465.</title>
        <authorList>
            <consortium name="The Broad Institute Genomics Platform"/>
            <consortium name="The Broad Institute Genome Sequencing Center for Infectious Disease"/>
            <person name="Cerqueira G."/>
            <person name="Feldgarden M."/>
            <person name="Courvalin P."/>
            <person name="Grillot-Courvalin C."/>
            <person name="Clermont D."/>
            <person name="Rocha E."/>
            <person name="Yoon E.-J."/>
            <person name="Nemec A."/>
            <person name="Young S.K."/>
            <person name="Zeng Q."/>
            <person name="Gargeya S."/>
            <person name="Fitzgerald M."/>
            <person name="Abouelleil A."/>
            <person name="Alvarado L."/>
            <person name="Berlin A.M."/>
            <person name="Chapman S.B."/>
            <person name="Gainer-Dewar J."/>
            <person name="Goldberg J."/>
            <person name="Gnerre S."/>
            <person name="Griggs A."/>
            <person name="Gujja S."/>
            <person name="Hansen M."/>
            <person name="Howarth C."/>
            <person name="Imamovic A."/>
            <person name="Ireland A."/>
            <person name="Larimer J."/>
            <person name="McCowan C."/>
            <person name="Murphy C."/>
            <person name="Pearson M."/>
            <person name="Poon T.W."/>
            <person name="Priest M."/>
            <person name="Roberts A."/>
            <person name="Saif S."/>
            <person name="Shea T."/>
            <person name="Sykes S."/>
            <person name="Wortman J."/>
            <person name="Nusbaum C."/>
            <person name="Birren B."/>
        </authorList>
    </citation>
    <scope>NUCLEOTIDE SEQUENCE [LARGE SCALE GENOMIC DNA]</scope>
    <source>
        <strain evidence="2 3">CIP 107465</strain>
    </source>
</reference>
<proteinExistence type="predicted"/>
<dbReference type="EMBL" id="AYEV01000011">
    <property type="protein sequence ID" value="ESK56130.1"/>
    <property type="molecule type" value="Genomic_DNA"/>
</dbReference>
<keyword evidence="1" id="KW-1133">Transmembrane helix</keyword>
<feature type="transmembrane region" description="Helical" evidence="1">
    <location>
        <begin position="90"/>
        <end position="114"/>
    </location>
</feature>
<comment type="caution">
    <text evidence="2">The sequence shown here is derived from an EMBL/GenBank/DDBJ whole genome shotgun (WGS) entry which is preliminary data.</text>
</comment>
<evidence type="ECO:0000313" key="2">
    <source>
        <dbReference type="EMBL" id="ESK56130.1"/>
    </source>
</evidence>
<dbReference type="PATRIC" id="fig|1120928.5.peg.1371"/>
<keyword evidence="1" id="KW-0812">Transmembrane</keyword>
<protein>
    <submittedName>
        <fullName evidence="2">Uncharacterized protein</fullName>
    </submittedName>
</protein>
<accession>V2V5E6</accession>
<keyword evidence="1" id="KW-0472">Membrane</keyword>